<evidence type="ECO:0000313" key="1">
    <source>
        <dbReference type="EMBL" id="REF96361.1"/>
    </source>
</evidence>
<accession>A0A3D9ZGG1</accession>
<organism evidence="1 2">
    <name type="scientific">Asanoa ferruginea</name>
    <dbReference type="NCBI Taxonomy" id="53367"/>
    <lineage>
        <taxon>Bacteria</taxon>
        <taxon>Bacillati</taxon>
        <taxon>Actinomycetota</taxon>
        <taxon>Actinomycetes</taxon>
        <taxon>Micromonosporales</taxon>
        <taxon>Micromonosporaceae</taxon>
        <taxon>Asanoa</taxon>
    </lineage>
</organism>
<evidence type="ECO:0000313" key="2">
    <source>
        <dbReference type="Proteomes" id="UP000256913"/>
    </source>
</evidence>
<keyword evidence="2" id="KW-1185">Reference proteome</keyword>
<dbReference type="EMBL" id="QUMQ01000001">
    <property type="protein sequence ID" value="REF96361.1"/>
    <property type="molecule type" value="Genomic_DNA"/>
</dbReference>
<dbReference type="AlphaFoldDB" id="A0A3D9ZGG1"/>
<sequence>MFMRRQPGQSWDEALEAADDYHDFGAGPEADVWQRVVGRARFLLGEVALRMTDDCGKLDHERTGLRLLLFADSAELTVPADDAALLRTMFLLGQVVEEETGLEGYDPRLGKPIREAAANLDLGAASFESVARILSDQ</sequence>
<protein>
    <submittedName>
        <fullName evidence="1">Uncharacterized protein</fullName>
    </submittedName>
</protein>
<reference evidence="1 2" key="1">
    <citation type="submission" date="2018-08" db="EMBL/GenBank/DDBJ databases">
        <title>Sequencing the genomes of 1000 actinobacteria strains.</title>
        <authorList>
            <person name="Klenk H.-P."/>
        </authorList>
    </citation>
    <scope>NUCLEOTIDE SEQUENCE [LARGE SCALE GENOMIC DNA]</scope>
    <source>
        <strain evidence="1 2">DSM 44099</strain>
    </source>
</reference>
<name>A0A3D9ZGG1_9ACTN</name>
<comment type="caution">
    <text evidence="1">The sequence shown here is derived from an EMBL/GenBank/DDBJ whole genome shotgun (WGS) entry which is preliminary data.</text>
</comment>
<proteinExistence type="predicted"/>
<gene>
    <name evidence="1" type="ORF">DFJ67_2340</name>
</gene>
<dbReference type="Proteomes" id="UP000256913">
    <property type="component" value="Unassembled WGS sequence"/>
</dbReference>